<evidence type="ECO:0000313" key="4">
    <source>
        <dbReference type="EMBL" id="REG47550.1"/>
    </source>
</evidence>
<proteinExistence type="predicted"/>
<evidence type="ECO:0000259" key="2">
    <source>
        <dbReference type="Pfam" id="PF03724"/>
    </source>
</evidence>
<protein>
    <submittedName>
        <fullName evidence="3">Heat shock protein HslJ</fullName>
    </submittedName>
</protein>
<evidence type="ECO:0000313" key="3">
    <source>
        <dbReference type="EMBL" id="REF71634.1"/>
    </source>
</evidence>
<evidence type="ECO:0000313" key="5">
    <source>
        <dbReference type="Proteomes" id="UP000256794"/>
    </source>
</evidence>
<sequence>MRKLILALSLPLGLAACAAEPDGAAQIPGDYALVAVEGVTVSGTPSLRIAEDGAVSGQGPCNLFTGRNNAALPALDLGALAVTRRACLQEGGEHAFFQALGAVREARREGEELVMTGPDVTIRWRIATP</sequence>
<dbReference type="Proteomes" id="UP000256794">
    <property type="component" value="Unassembled WGS sequence"/>
</dbReference>
<dbReference type="EMBL" id="QTUJ01000001">
    <property type="protein sequence ID" value="REF71634.1"/>
    <property type="molecule type" value="Genomic_DNA"/>
</dbReference>
<dbReference type="Gene3D" id="2.40.128.270">
    <property type="match status" value="1"/>
</dbReference>
<evidence type="ECO:0000256" key="1">
    <source>
        <dbReference type="SAM" id="SignalP"/>
    </source>
</evidence>
<dbReference type="Pfam" id="PF03724">
    <property type="entry name" value="META"/>
    <property type="match status" value="1"/>
</dbReference>
<evidence type="ECO:0000313" key="6">
    <source>
        <dbReference type="Proteomes" id="UP000256941"/>
    </source>
</evidence>
<dbReference type="Proteomes" id="UP000256941">
    <property type="component" value="Unassembled WGS sequence"/>
</dbReference>
<dbReference type="PROSITE" id="PS51257">
    <property type="entry name" value="PROKAR_LIPOPROTEIN"/>
    <property type="match status" value="1"/>
</dbReference>
<dbReference type="EMBL" id="QUMX01000011">
    <property type="protein sequence ID" value="REG47550.1"/>
    <property type="molecule type" value="Genomic_DNA"/>
</dbReference>
<feature type="signal peptide" evidence="1">
    <location>
        <begin position="1"/>
        <end position="18"/>
    </location>
</feature>
<keyword evidence="5" id="KW-1185">Reference proteome</keyword>
<dbReference type="RefSeq" id="WP_036756165.1">
    <property type="nucleotide sequence ID" value="NZ_CP035287.1"/>
</dbReference>
<dbReference type="OrthoDB" id="7777568at2"/>
<gene>
    <name evidence="4" type="ORF">ATH84_101126</name>
    <name evidence="3" type="ORF">BDD41_0090</name>
</gene>
<keyword evidence="3" id="KW-0346">Stress response</keyword>
<organism evidence="3 6">
    <name type="scientific">Paracoccus versutus</name>
    <name type="common">Thiobacillus versutus</name>
    <dbReference type="NCBI Taxonomy" id="34007"/>
    <lineage>
        <taxon>Bacteria</taxon>
        <taxon>Pseudomonadati</taxon>
        <taxon>Pseudomonadota</taxon>
        <taxon>Alphaproteobacteria</taxon>
        <taxon>Rhodobacterales</taxon>
        <taxon>Paracoccaceae</taxon>
        <taxon>Paracoccus</taxon>
    </lineage>
</organism>
<accession>A0A3E0BXX9</accession>
<keyword evidence="1" id="KW-0732">Signal</keyword>
<name>A0A3D9XMK0_PARVE</name>
<feature type="chain" id="PRO_5044592648" evidence="1">
    <location>
        <begin position="19"/>
        <end position="129"/>
    </location>
</feature>
<dbReference type="InterPro" id="IPR005184">
    <property type="entry name" value="DUF306_Meta_HslJ"/>
</dbReference>
<feature type="domain" description="DUF306" evidence="2">
    <location>
        <begin position="28"/>
        <end position="119"/>
    </location>
</feature>
<comment type="caution">
    <text evidence="3">The sequence shown here is derived from an EMBL/GenBank/DDBJ whole genome shotgun (WGS) entry which is preliminary data.</text>
</comment>
<dbReference type="AlphaFoldDB" id="A0A3D9XMK0"/>
<dbReference type="InterPro" id="IPR038670">
    <property type="entry name" value="HslJ-like_sf"/>
</dbReference>
<reference evidence="5 6" key="1">
    <citation type="submission" date="2018-08" db="EMBL/GenBank/DDBJ databases">
        <title>Genomic Encyclopedia of Archaeal and Bacterial Type Strains, Phase II (KMG-II): from individual species to whole genera.</title>
        <authorList>
            <person name="Goeker M."/>
        </authorList>
    </citation>
    <scope>NUCLEOTIDE SEQUENCE [LARGE SCALE GENOMIC DNA]</scope>
    <source>
        <strain evidence="3 6">DSM 17099</strain>
        <strain evidence="4 5">DSM 582</strain>
    </source>
</reference>
<accession>A0A3D9XMK0</accession>